<keyword evidence="3" id="KW-1185">Reference proteome</keyword>
<evidence type="ECO:0000313" key="3">
    <source>
        <dbReference type="Proteomes" id="UP001549204"/>
    </source>
</evidence>
<evidence type="ECO:0000256" key="1">
    <source>
        <dbReference type="SAM" id="Coils"/>
    </source>
</evidence>
<dbReference type="Proteomes" id="UP001549204">
    <property type="component" value="Unassembled WGS sequence"/>
</dbReference>
<keyword evidence="1" id="KW-0175">Coiled coil</keyword>
<comment type="caution">
    <text evidence="2">The sequence shown here is derived from an EMBL/GenBank/DDBJ whole genome shotgun (WGS) entry which is preliminary data.</text>
</comment>
<dbReference type="RefSeq" id="WP_354488855.1">
    <property type="nucleotide sequence ID" value="NZ_JBEPMC010000002.1"/>
</dbReference>
<protein>
    <submittedName>
        <fullName evidence="2">Metal-dependent phosphoesterase TrpH</fullName>
    </submittedName>
</protein>
<feature type="coiled-coil region" evidence="1">
    <location>
        <begin position="1"/>
        <end position="32"/>
    </location>
</feature>
<gene>
    <name evidence="2" type="ORF">ABID19_001248</name>
</gene>
<proteinExistence type="predicted"/>
<reference evidence="2 3" key="1">
    <citation type="submission" date="2024-06" db="EMBL/GenBank/DDBJ databases">
        <title>Genomic Encyclopedia of Type Strains, Phase IV (KMG-IV): sequencing the most valuable type-strain genomes for metagenomic binning, comparative biology and taxonomic classification.</title>
        <authorList>
            <person name="Goeker M."/>
        </authorList>
    </citation>
    <scope>NUCLEOTIDE SEQUENCE [LARGE SCALE GENOMIC DNA]</scope>
    <source>
        <strain evidence="2 3">DSM 100022</strain>
    </source>
</reference>
<organism evidence="2 3">
    <name type="scientific">Mesorhizobium robiniae</name>
    <dbReference type="NCBI Taxonomy" id="559315"/>
    <lineage>
        <taxon>Bacteria</taxon>
        <taxon>Pseudomonadati</taxon>
        <taxon>Pseudomonadota</taxon>
        <taxon>Alphaproteobacteria</taxon>
        <taxon>Hyphomicrobiales</taxon>
        <taxon>Phyllobacteriaceae</taxon>
        <taxon>Mesorhizobium</taxon>
    </lineage>
</organism>
<accession>A0ABV2GIW1</accession>
<name>A0ABV2GIW1_9HYPH</name>
<sequence>MELLDMELAKARQRLNRAERSLERANEMLDEDCGVGINIALCSRIRAAQRRVIEARSRLTKIDPESTDTVRTGHAAVPPG</sequence>
<evidence type="ECO:0000313" key="2">
    <source>
        <dbReference type="EMBL" id="MET3578231.1"/>
    </source>
</evidence>
<dbReference type="EMBL" id="JBEPMC010000002">
    <property type="protein sequence ID" value="MET3578231.1"/>
    <property type="molecule type" value="Genomic_DNA"/>
</dbReference>